<sequence>MLTEFHDTRFPPDISLGAKGGPERKTQIVIRGNGRENRNQQWADSRRRYNAAKGVRSVNDLYQVIAFFEERRGRMFAFRWKDWSDYKSCAPGDQISAADQIIGVGDGAQTQFQLIKTYGAAFAPYARSITLPDLEADHLVALDGVMTAGFETDPLTGVVTFENAPDVGVQVTAGFQFDVPARFDSDILEVSLAAHTLGSVPNIPVVEVL</sequence>
<dbReference type="STRING" id="989403.SAMN05421798_1054"/>
<dbReference type="PATRIC" id="fig|989403.3.peg.424"/>
<proteinExistence type="predicted"/>
<protein>
    <recommendedName>
        <fullName evidence="2">DUF2460 domain-containing protein</fullName>
    </recommendedName>
</protein>
<evidence type="ECO:0000313" key="3">
    <source>
        <dbReference type="EMBL" id="KZL21116.1"/>
    </source>
</evidence>
<evidence type="ECO:0000313" key="4">
    <source>
        <dbReference type="Proteomes" id="UP000076577"/>
    </source>
</evidence>
<reference evidence="3 4" key="1">
    <citation type="journal article" date="2016" name="Front. Microbiol.">
        <title>Comparative Genomic Analysis Reveals a Diverse Repertoire of Genes Involved in Prokaryote-Eukaryote Interactions within the Pseudovibrio Genus.</title>
        <authorList>
            <person name="Romano S."/>
            <person name="Fernandez-Guerra A."/>
            <person name="Reen F.J."/>
            <person name="Glockner F.O."/>
            <person name="Crowley S.P."/>
            <person name="O'Sullivan O."/>
            <person name="Cotter P.D."/>
            <person name="Adams C."/>
            <person name="Dobson A.D."/>
            <person name="O'Gara F."/>
        </authorList>
    </citation>
    <scope>NUCLEOTIDE SEQUENCE [LARGE SCALE GENOMIC DNA]</scope>
    <source>
        <strain evidence="3 4">Ad2</strain>
    </source>
</reference>
<dbReference type="Pfam" id="PF09343">
    <property type="entry name" value="DUF2460"/>
    <property type="match status" value="1"/>
</dbReference>
<evidence type="ECO:0000256" key="1">
    <source>
        <dbReference type="SAM" id="MobiDB-lite"/>
    </source>
</evidence>
<gene>
    <name evidence="3" type="ORF">PsAD2_00400</name>
</gene>
<dbReference type="NCBIfam" id="TIGR02217">
    <property type="entry name" value="chp_TIGR02217"/>
    <property type="match status" value="1"/>
</dbReference>
<dbReference type="EMBL" id="LMCB01000004">
    <property type="protein sequence ID" value="KZL21116.1"/>
    <property type="molecule type" value="Genomic_DNA"/>
</dbReference>
<dbReference type="Proteomes" id="UP000076577">
    <property type="component" value="Unassembled WGS sequence"/>
</dbReference>
<feature type="domain" description="DUF2460" evidence="2">
    <location>
        <begin position="6"/>
        <end position="208"/>
    </location>
</feature>
<accession>A0A166AHF1</accession>
<comment type="caution">
    <text evidence="3">The sequence shown here is derived from an EMBL/GenBank/DDBJ whole genome shotgun (WGS) entry which is preliminary data.</text>
</comment>
<feature type="region of interest" description="Disordered" evidence="1">
    <location>
        <begin position="1"/>
        <end position="21"/>
    </location>
</feature>
<dbReference type="AlphaFoldDB" id="A0A166AHF1"/>
<organism evidence="3 4">
    <name type="scientific">Pseudovibrio axinellae</name>
    <dbReference type="NCBI Taxonomy" id="989403"/>
    <lineage>
        <taxon>Bacteria</taxon>
        <taxon>Pseudomonadati</taxon>
        <taxon>Pseudomonadota</taxon>
        <taxon>Alphaproteobacteria</taxon>
        <taxon>Hyphomicrobiales</taxon>
        <taxon>Stappiaceae</taxon>
        <taxon>Pseudovibrio</taxon>
    </lineage>
</organism>
<dbReference type="OrthoDB" id="1685145at2"/>
<name>A0A166AHF1_9HYPH</name>
<dbReference type="InterPro" id="IPR011740">
    <property type="entry name" value="DUF2460"/>
</dbReference>
<evidence type="ECO:0000259" key="2">
    <source>
        <dbReference type="Pfam" id="PF09343"/>
    </source>
</evidence>
<dbReference type="RefSeq" id="WP_068001417.1">
    <property type="nucleotide sequence ID" value="NZ_FOFM01000005.1"/>
</dbReference>
<keyword evidence="4" id="KW-1185">Reference proteome</keyword>
<feature type="compositionally biased region" description="Basic and acidic residues" evidence="1">
    <location>
        <begin position="1"/>
        <end position="10"/>
    </location>
</feature>